<evidence type="ECO:0000313" key="10">
    <source>
        <dbReference type="Proteomes" id="UP001597512"/>
    </source>
</evidence>
<dbReference type="Proteomes" id="UP001597512">
    <property type="component" value="Unassembled WGS sequence"/>
</dbReference>
<evidence type="ECO:0000313" key="9">
    <source>
        <dbReference type="EMBL" id="MFD2932941.1"/>
    </source>
</evidence>
<evidence type="ECO:0000256" key="1">
    <source>
        <dbReference type="ARBA" id="ARBA00004196"/>
    </source>
</evidence>
<evidence type="ECO:0000256" key="4">
    <source>
        <dbReference type="SAM" id="Phobius"/>
    </source>
</evidence>
<gene>
    <name evidence="9" type="ORF">ACFS25_04065</name>
</gene>
<dbReference type="Gene3D" id="1.10.287.470">
    <property type="entry name" value="Helix hairpin bin"/>
    <property type="match status" value="1"/>
</dbReference>
<feature type="domain" description="Multidrug resistance protein MdtA-like beta-barrel" evidence="7">
    <location>
        <begin position="226"/>
        <end position="312"/>
    </location>
</feature>
<sequence length="416" mass="44678">MKAFRNYPLFIYSWLYSPAFLLVNALLLVSACGSGDKKKGNQADSTALKQPKTYSVLTVAPRKTTLFVDFPAIIQGEQNVEIRPRVDGYVEAIFVDEGATVTKGQRLFRINAPQYAQDVLTAQAGVRTAQADVSSALLAVNKVRPLVEKDIISKYELEAAQYALASKQAALSQAQASLANANTNLGYTNLVSPVSGVVGSIPYKIGSLITSTTTNPLTTISGISAVYAYFSLNEKQLLDFTRDVKGNTLQDKLAKLPDVILLLADGSLYNYKGRIKTAIGQIDTQTGSSNFRATFPNPQALLRSGSSGTVRVPRTIDSSLMVPQSATYELQDKHFLYVVEKNNVVKNTAITVTPTPDGQYYVVQTGLRAGDKVVLDGGTGLKDGASIKPKPVSSASIYKTTAPSSTTTNTDPSPEL</sequence>
<keyword evidence="4" id="KW-0812">Transmembrane</keyword>
<dbReference type="Pfam" id="PF25967">
    <property type="entry name" value="RND-MFP_C"/>
    <property type="match status" value="1"/>
</dbReference>
<evidence type="ECO:0000256" key="3">
    <source>
        <dbReference type="SAM" id="MobiDB-lite"/>
    </source>
</evidence>
<name>A0ABW6ABZ9_9BACT</name>
<keyword evidence="4" id="KW-1133">Transmembrane helix</keyword>
<evidence type="ECO:0000259" key="6">
    <source>
        <dbReference type="Pfam" id="PF25917"/>
    </source>
</evidence>
<evidence type="ECO:0000259" key="5">
    <source>
        <dbReference type="Pfam" id="PF25876"/>
    </source>
</evidence>
<dbReference type="EMBL" id="JBHUOM010000001">
    <property type="protein sequence ID" value="MFD2932941.1"/>
    <property type="molecule type" value="Genomic_DNA"/>
</dbReference>
<dbReference type="InterPro" id="IPR058625">
    <property type="entry name" value="MdtA-like_BSH"/>
</dbReference>
<evidence type="ECO:0000256" key="2">
    <source>
        <dbReference type="ARBA" id="ARBA00009477"/>
    </source>
</evidence>
<dbReference type="SUPFAM" id="SSF111369">
    <property type="entry name" value="HlyD-like secretion proteins"/>
    <property type="match status" value="1"/>
</dbReference>
<dbReference type="PANTHER" id="PTHR30158">
    <property type="entry name" value="ACRA/E-RELATED COMPONENT OF DRUG EFFLUX TRANSPORTER"/>
    <property type="match status" value="1"/>
</dbReference>
<comment type="caution">
    <text evidence="9">The sequence shown here is derived from an EMBL/GenBank/DDBJ whole genome shotgun (WGS) entry which is preliminary data.</text>
</comment>
<keyword evidence="10" id="KW-1185">Reference proteome</keyword>
<dbReference type="Gene3D" id="2.40.30.170">
    <property type="match status" value="1"/>
</dbReference>
<accession>A0ABW6ABZ9</accession>
<dbReference type="InterPro" id="IPR006143">
    <property type="entry name" value="RND_pump_MFP"/>
</dbReference>
<evidence type="ECO:0000259" key="8">
    <source>
        <dbReference type="Pfam" id="PF25967"/>
    </source>
</evidence>
<dbReference type="Pfam" id="PF25917">
    <property type="entry name" value="BSH_RND"/>
    <property type="match status" value="1"/>
</dbReference>
<dbReference type="PROSITE" id="PS51257">
    <property type="entry name" value="PROKAR_LIPOPROTEIN"/>
    <property type="match status" value="1"/>
</dbReference>
<organism evidence="9 10">
    <name type="scientific">Spirosoma flavum</name>
    <dbReference type="NCBI Taxonomy" id="2048557"/>
    <lineage>
        <taxon>Bacteria</taxon>
        <taxon>Pseudomonadati</taxon>
        <taxon>Bacteroidota</taxon>
        <taxon>Cytophagia</taxon>
        <taxon>Cytophagales</taxon>
        <taxon>Cytophagaceae</taxon>
        <taxon>Spirosoma</taxon>
    </lineage>
</organism>
<dbReference type="Gene3D" id="2.40.50.100">
    <property type="match status" value="1"/>
</dbReference>
<dbReference type="RefSeq" id="WP_381497125.1">
    <property type="nucleotide sequence ID" value="NZ_JBHUOM010000001.1"/>
</dbReference>
<dbReference type="InterPro" id="IPR058624">
    <property type="entry name" value="MdtA-like_HH"/>
</dbReference>
<protein>
    <submittedName>
        <fullName evidence="9">Efflux RND transporter periplasmic adaptor subunit</fullName>
    </submittedName>
</protein>
<dbReference type="Gene3D" id="2.40.420.20">
    <property type="match status" value="1"/>
</dbReference>
<dbReference type="PANTHER" id="PTHR30158:SF23">
    <property type="entry name" value="MULTIDRUG RESISTANCE PROTEIN MEXA"/>
    <property type="match status" value="1"/>
</dbReference>
<dbReference type="InterPro" id="IPR058626">
    <property type="entry name" value="MdtA-like_b-barrel"/>
</dbReference>
<feature type="region of interest" description="Disordered" evidence="3">
    <location>
        <begin position="378"/>
        <end position="416"/>
    </location>
</feature>
<dbReference type="Pfam" id="PF25944">
    <property type="entry name" value="Beta-barrel_RND"/>
    <property type="match status" value="1"/>
</dbReference>
<proteinExistence type="inferred from homology"/>
<feature type="transmembrane region" description="Helical" evidence="4">
    <location>
        <begin position="9"/>
        <end position="29"/>
    </location>
</feature>
<reference evidence="10" key="1">
    <citation type="journal article" date="2019" name="Int. J. Syst. Evol. Microbiol.">
        <title>The Global Catalogue of Microorganisms (GCM) 10K type strain sequencing project: providing services to taxonomists for standard genome sequencing and annotation.</title>
        <authorList>
            <consortium name="The Broad Institute Genomics Platform"/>
            <consortium name="The Broad Institute Genome Sequencing Center for Infectious Disease"/>
            <person name="Wu L."/>
            <person name="Ma J."/>
        </authorList>
    </citation>
    <scope>NUCLEOTIDE SEQUENCE [LARGE SCALE GENOMIC DNA]</scope>
    <source>
        <strain evidence="10">KCTC 52490</strain>
    </source>
</reference>
<feature type="domain" description="Multidrug resistance protein MdtA-like C-terminal permuted SH3" evidence="8">
    <location>
        <begin position="320"/>
        <end position="378"/>
    </location>
</feature>
<dbReference type="InterPro" id="IPR058627">
    <property type="entry name" value="MdtA-like_C"/>
</dbReference>
<comment type="subcellular location">
    <subcellularLocation>
        <location evidence="1">Cell envelope</location>
    </subcellularLocation>
</comment>
<feature type="compositionally biased region" description="Low complexity" evidence="3">
    <location>
        <begin position="400"/>
        <end position="416"/>
    </location>
</feature>
<keyword evidence="4" id="KW-0472">Membrane</keyword>
<dbReference type="Pfam" id="PF25876">
    <property type="entry name" value="HH_MFP_RND"/>
    <property type="match status" value="1"/>
</dbReference>
<feature type="domain" description="Multidrug resistance protein MdtA-like barrel-sandwich hybrid" evidence="6">
    <location>
        <begin position="79"/>
        <end position="220"/>
    </location>
</feature>
<feature type="domain" description="Multidrug resistance protein MdtA-like alpha-helical hairpin" evidence="5">
    <location>
        <begin position="121"/>
        <end position="188"/>
    </location>
</feature>
<dbReference type="NCBIfam" id="TIGR01730">
    <property type="entry name" value="RND_mfp"/>
    <property type="match status" value="1"/>
</dbReference>
<evidence type="ECO:0000259" key="7">
    <source>
        <dbReference type="Pfam" id="PF25944"/>
    </source>
</evidence>
<comment type="similarity">
    <text evidence="2">Belongs to the membrane fusion protein (MFP) (TC 8.A.1) family.</text>
</comment>